<evidence type="ECO:0000256" key="2">
    <source>
        <dbReference type="ARBA" id="ARBA00022723"/>
    </source>
</evidence>
<organism evidence="5 6">
    <name type="scientific">Oligosphaera ethanolica</name>
    <dbReference type="NCBI Taxonomy" id="760260"/>
    <lineage>
        <taxon>Bacteria</taxon>
        <taxon>Pseudomonadati</taxon>
        <taxon>Lentisphaerota</taxon>
        <taxon>Oligosphaeria</taxon>
        <taxon>Oligosphaerales</taxon>
        <taxon>Oligosphaeraceae</taxon>
        <taxon>Oligosphaera</taxon>
    </lineage>
</organism>
<dbReference type="Pfam" id="PF13419">
    <property type="entry name" value="HAD_2"/>
    <property type="match status" value="1"/>
</dbReference>
<dbReference type="Proteomes" id="UP001238163">
    <property type="component" value="Unassembled WGS sequence"/>
</dbReference>
<dbReference type="RefSeq" id="WP_307259649.1">
    <property type="nucleotide sequence ID" value="NZ_JAUSVL010000001.1"/>
</dbReference>
<dbReference type="InterPro" id="IPR041492">
    <property type="entry name" value="HAD_2"/>
</dbReference>
<dbReference type="InterPro" id="IPR006439">
    <property type="entry name" value="HAD-SF_hydro_IA"/>
</dbReference>
<dbReference type="GO" id="GO:0016791">
    <property type="term" value="F:phosphatase activity"/>
    <property type="evidence" value="ECO:0007669"/>
    <property type="project" value="TreeGrafter"/>
</dbReference>
<dbReference type="InterPro" id="IPR051400">
    <property type="entry name" value="HAD-like_hydrolase"/>
</dbReference>
<evidence type="ECO:0000313" key="6">
    <source>
        <dbReference type="Proteomes" id="UP001238163"/>
    </source>
</evidence>
<dbReference type="Gene3D" id="1.20.120.710">
    <property type="entry name" value="Haloacid dehalogenase hydrolase-like domain"/>
    <property type="match status" value="1"/>
</dbReference>
<dbReference type="EMBL" id="JAUSVL010000001">
    <property type="protein sequence ID" value="MDQ0288328.1"/>
    <property type="molecule type" value="Genomic_DNA"/>
</dbReference>
<dbReference type="GO" id="GO:0046872">
    <property type="term" value="F:metal ion binding"/>
    <property type="evidence" value="ECO:0007669"/>
    <property type="project" value="UniProtKB-KW"/>
</dbReference>
<name>A0AAE4AMX7_9BACT</name>
<evidence type="ECO:0000256" key="3">
    <source>
        <dbReference type="ARBA" id="ARBA00022801"/>
    </source>
</evidence>
<comment type="caution">
    <text evidence="5">The sequence shown here is derived from an EMBL/GenBank/DDBJ whole genome shotgun (WGS) entry which is preliminary data.</text>
</comment>
<accession>A0AAE4AMX7</accession>
<dbReference type="PANTHER" id="PTHR46470:SF2">
    <property type="entry name" value="GLYCERALDEHYDE 3-PHOSPHATE PHOSPHATASE"/>
    <property type="match status" value="1"/>
</dbReference>
<dbReference type="GO" id="GO:0044281">
    <property type="term" value="P:small molecule metabolic process"/>
    <property type="evidence" value="ECO:0007669"/>
    <property type="project" value="UniProtKB-ARBA"/>
</dbReference>
<gene>
    <name evidence="5" type="ORF">J3R75_000435</name>
</gene>
<dbReference type="InterPro" id="IPR023214">
    <property type="entry name" value="HAD_sf"/>
</dbReference>
<evidence type="ECO:0000256" key="1">
    <source>
        <dbReference type="ARBA" id="ARBA00001946"/>
    </source>
</evidence>
<dbReference type="InterPro" id="IPR036412">
    <property type="entry name" value="HAD-like_sf"/>
</dbReference>
<keyword evidence="4" id="KW-0460">Magnesium</keyword>
<dbReference type="SUPFAM" id="SSF56784">
    <property type="entry name" value="HAD-like"/>
    <property type="match status" value="1"/>
</dbReference>
<dbReference type="NCBIfam" id="TIGR01509">
    <property type="entry name" value="HAD-SF-IA-v3"/>
    <property type="match status" value="1"/>
</dbReference>
<sequence>MDVQGLIFDLNGTLIDILTDEGNDDVYRTLSNFLSYQGVQLPAEELKREFFERCRDQRRNSPEAYPEIDVVAVFRAILRAHGRRALPALPEEKRACLPQVLAELFRAASRFRLELYPGVQSVLERLHGKYPMAAVSDGQSVWALPELRAVKLERFFSPIVISESHGFRKPDPRLYQVALDAMQLPPENVIFVGNDMYRDVYGAQKMGMQTVFFRSNQGEQSRDGVEPDYIIYDFAELPTAIDFLRKKPMRRNGGVTD</sequence>
<keyword evidence="3 5" id="KW-0378">Hydrolase</keyword>
<reference evidence="5" key="1">
    <citation type="submission" date="2023-07" db="EMBL/GenBank/DDBJ databases">
        <title>Genomic Encyclopedia of Type Strains, Phase IV (KMG-IV): sequencing the most valuable type-strain genomes for metagenomic binning, comparative biology and taxonomic classification.</title>
        <authorList>
            <person name="Goeker M."/>
        </authorList>
    </citation>
    <scope>NUCLEOTIDE SEQUENCE</scope>
    <source>
        <strain evidence="5">DSM 24202</strain>
    </source>
</reference>
<dbReference type="SFLD" id="SFLDG01129">
    <property type="entry name" value="C1.5:_HAD__Beta-PGM__Phosphata"/>
    <property type="match status" value="1"/>
</dbReference>
<dbReference type="Gene3D" id="3.40.50.1000">
    <property type="entry name" value="HAD superfamily/HAD-like"/>
    <property type="match status" value="1"/>
</dbReference>
<dbReference type="PANTHER" id="PTHR46470">
    <property type="entry name" value="N-ACYLNEURAMINATE-9-PHOSPHATASE"/>
    <property type="match status" value="1"/>
</dbReference>
<dbReference type="NCBIfam" id="TIGR01549">
    <property type="entry name" value="HAD-SF-IA-v1"/>
    <property type="match status" value="1"/>
</dbReference>
<keyword evidence="6" id="KW-1185">Reference proteome</keyword>
<keyword evidence="2" id="KW-0479">Metal-binding</keyword>
<dbReference type="SFLD" id="SFLDS00003">
    <property type="entry name" value="Haloacid_Dehalogenase"/>
    <property type="match status" value="1"/>
</dbReference>
<comment type="cofactor">
    <cofactor evidence="1">
        <name>Mg(2+)</name>
        <dbReference type="ChEBI" id="CHEBI:18420"/>
    </cofactor>
</comment>
<evidence type="ECO:0000256" key="4">
    <source>
        <dbReference type="ARBA" id="ARBA00022842"/>
    </source>
</evidence>
<proteinExistence type="predicted"/>
<protein>
    <submittedName>
        <fullName evidence="5">Hydrolase of the HAD superfamily</fullName>
    </submittedName>
</protein>
<dbReference type="AlphaFoldDB" id="A0AAE4AMX7"/>
<dbReference type="PRINTS" id="PR00413">
    <property type="entry name" value="HADHALOGNASE"/>
</dbReference>
<evidence type="ECO:0000313" key="5">
    <source>
        <dbReference type="EMBL" id="MDQ0288328.1"/>
    </source>
</evidence>